<keyword evidence="2" id="KW-0812">Transmembrane</keyword>
<accession>A0AAV2Z4D8</accession>
<reference evidence="3" key="2">
    <citation type="journal article" date="2023" name="Microbiol Resour">
        <title>Decontamination and Annotation of the Draft Genome Sequence of the Oomycete Lagenidium giganteum ARSEF 373.</title>
        <authorList>
            <person name="Morgan W.R."/>
            <person name="Tartar A."/>
        </authorList>
    </citation>
    <scope>NUCLEOTIDE SEQUENCE</scope>
    <source>
        <strain evidence="3">ARSEF 373</strain>
    </source>
</reference>
<gene>
    <name evidence="3" type="ORF">N0F65_011508</name>
</gene>
<dbReference type="EMBL" id="DAKRPA010000045">
    <property type="protein sequence ID" value="DBA01537.1"/>
    <property type="molecule type" value="Genomic_DNA"/>
</dbReference>
<keyword evidence="2" id="KW-1133">Transmembrane helix</keyword>
<feature type="transmembrane region" description="Helical" evidence="2">
    <location>
        <begin position="306"/>
        <end position="324"/>
    </location>
</feature>
<feature type="transmembrane region" description="Helical" evidence="2">
    <location>
        <begin position="375"/>
        <end position="396"/>
    </location>
</feature>
<dbReference type="AlphaFoldDB" id="A0AAV2Z4D8"/>
<keyword evidence="4" id="KW-1185">Reference proteome</keyword>
<evidence type="ECO:0000256" key="2">
    <source>
        <dbReference type="SAM" id="Phobius"/>
    </source>
</evidence>
<protein>
    <submittedName>
        <fullName evidence="3">Uncharacterized protein</fullName>
    </submittedName>
</protein>
<feature type="transmembrane region" description="Helical" evidence="2">
    <location>
        <begin position="521"/>
        <end position="542"/>
    </location>
</feature>
<dbReference type="Proteomes" id="UP001146120">
    <property type="component" value="Unassembled WGS sequence"/>
</dbReference>
<comment type="caution">
    <text evidence="3">The sequence shown here is derived from an EMBL/GenBank/DDBJ whole genome shotgun (WGS) entry which is preliminary data.</text>
</comment>
<proteinExistence type="predicted"/>
<organism evidence="3 4">
    <name type="scientific">Lagenidium giganteum</name>
    <dbReference type="NCBI Taxonomy" id="4803"/>
    <lineage>
        <taxon>Eukaryota</taxon>
        <taxon>Sar</taxon>
        <taxon>Stramenopiles</taxon>
        <taxon>Oomycota</taxon>
        <taxon>Peronosporomycetes</taxon>
        <taxon>Pythiales</taxon>
        <taxon>Pythiaceae</taxon>
    </lineage>
</organism>
<reference evidence="3" key="1">
    <citation type="submission" date="2022-11" db="EMBL/GenBank/DDBJ databases">
        <authorList>
            <person name="Morgan W.R."/>
            <person name="Tartar A."/>
        </authorList>
    </citation>
    <scope>NUCLEOTIDE SEQUENCE</scope>
    <source>
        <strain evidence="3">ARSEF 373</strain>
    </source>
</reference>
<feature type="region of interest" description="Disordered" evidence="1">
    <location>
        <begin position="651"/>
        <end position="683"/>
    </location>
</feature>
<evidence type="ECO:0000313" key="3">
    <source>
        <dbReference type="EMBL" id="DBA01537.1"/>
    </source>
</evidence>
<feature type="transmembrane region" description="Helical" evidence="2">
    <location>
        <begin position="416"/>
        <end position="434"/>
    </location>
</feature>
<sequence>MAPTAAAATAEASSPRMALSITYDILTLLVLLGLDVRDLWYKIQWIGPGDAFAFTATGVDVLEQQQLVPNLTLPLSTGAMVVRNSGWTSMLTTCAGIQSFGSPFFLHALNSNCSLPGIASHTTAILPKLIISGGVRVDSMAWAACKMLFAHRKPPLCHETVVADFLDRYHFSAEALAPDQYVAPLTDAEGELLELLDVISKSVPLYATTCFEGFEYRGPGVYSAHVFGCASPTIYASAFVGHYATGFKDLHNDKAWLTLDDLNFMGLRFEIRQNVISVFNVDQIDSANGPTLQLQHTTLTNFSSTGFLYSVMLAIDVLLLYVHASSWLEIAQLILQPLWTTTPRNGGTPEEGEGLFEIEDYSTFFTCSLYRSTPVVLLTIASQLLSWVLVIPNAVIWTWNESAYGRMQAMMSTIRFWLLVLLSFNQLWDVVVYINERLAYRFARRTYITSLEMLAVTVLATYLFRDQLFAISEVKYALEHQRHLDSHAFADHLAFGNAYNEAIEHLLSTPTHILAVVYRPLVSILLLALALVLAVLIVRFLYFSFKFRHRRRLQVVQSPARSRDRDTATVVAAMDPPYERLPLEDLLDVPIRARSIVRGRIELERMVDGELYLRPPQYLEHGVMVESGKFMRIRRGFYNVLQTKLDVEEDAAKSSHRQGSVRNRKHSAVSLHRSKSSLSTILR</sequence>
<name>A0AAV2Z4D8_9STRA</name>
<evidence type="ECO:0000313" key="4">
    <source>
        <dbReference type="Proteomes" id="UP001146120"/>
    </source>
</evidence>
<feature type="compositionally biased region" description="Basic residues" evidence="1">
    <location>
        <begin position="662"/>
        <end position="675"/>
    </location>
</feature>
<feature type="transmembrane region" description="Helical" evidence="2">
    <location>
        <begin position="446"/>
        <end position="464"/>
    </location>
</feature>
<evidence type="ECO:0000256" key="1">
    <source>
        <dbReference type="SAM" id="MobiDB-lite"/>
    </source>
</evidence>
<keyword evidence="2" id="KW-0472">Membrane</keyword>